<evidence type="ECO:0000313" key="4">
    <source>
        <dbReference type="EMBL" id="MFA9949781.1"/>
    </source>
</evidence>
<dbReference type="PANTHER" id="PTHR38036:SF1">
    <property type="entry name" value="UPF0250 PROTEIN YBED"/>
    <property type="match status" value="1"/>
</dbReference>
<evidence type="ECO:0000313" key="5">
    <source>
        <dbReference type="Proteomes" id="UP001574673"/>
    </source>
</evidence>
<comment type="caution">
    <text evidence="4">The sequence shown here is derived from an EMBL/GenBank/DDBJ whole genome shotgun (WGS) entry which is preliminary data.</text>
</comment>
<keyword evidence="5" id="KW-1185">Reference proteome</keyword>
<dbReference type="Gene3D" id="3.30.70.260">
    <property type="match status" value="1"/>
</dbReference>
<evidence type="ECO:0000256" key="3">
    <source>
        <dbReference type="SAM" id="MobiDB-lite"/>
    </source>
</evidence>
<accession>A0ABV4UDQ0</accession>
<dbReference type="Proteomes" id="UP001574673">
    <property type="component" value="Unassembled WGS sequence"/>
</dbReference>
<gene>
    <name evidence="4" type="ORF">ABCS64_05465</name>
</gene>
<organism evidence="4 5">
    <name type="scientific">Dentiradicibacter hellwigii</name>
    <dbReference type="NCBI Taxonomy" id="3149053"/>
    <lineage>
        <taxon>Bacteria</taxon>
        <taxon>Pseudomonadati</taxon>
        <taxon>Pseudomonadota</taxon>
        <taxon>Betaproteobacteria</taxon>
        <taxon>Rhodocyclales</taxon>
        <taxon>Rhodocyclaceae</taxon>
        <taxon>Dentiradicibacter</taxon>
    </lineage>
</organism>
<sequence length="106" mass="11293">MTTDTTTPANPANPAKPDQAPADTLLEFPCAFPLKIMGRADDALAPAVLEIVRRHAPDFDGKTMVTRASSAGNYLSLTCTINATSKAQLDALYRELSGHPLIKVVL</sequence>
<feature type="region of interest" description="Disordered" evidence="3">
    <location>
        <begin position="1"/>
        <end position="21"/>
    </location>
</feature>
<dbReference type="HAMAP" id="MF_00659">
    <property type="entry name" value="UPF0250"/>
    <property type="match status" value="1"/>
</dbReference>
<comment type="similarity">
    <text evidence="1 2">Belongs to the UPF0250 family.</text>
</comment>
<evidence type="ECO:0000256" key="2">
    <source>
        <dbReference type="HAMAP-Rule" id="MF_00659"/>
    </source>
</evidence>
<proteinExistence type="inferred from homology"/>
<name>A0ABV4UDQ0_9RHOO</name>
<dbReference type="PANTHER" id="PTHR38036">
    <property type="entry name" value="UPF0250 PROTEIN YBED"/>
    <property type="match status" value="1"/>
</dbReference>
<evidence type="ECO:0000256" key="1">
    <source>
        <dbReference type="ARBA" id="ARBA00008460"/>
    </source>
</evidence>
<reference evidence="5" key="1">
    <citation type="submission" date="2024-06" db="EMBL/GenBank/DDBJ databases">
        <title>Radixoralia hellwigii gen. nov., sp nov., isolated from a root canal in the human oral cavity.</title>
        <authorList>
            <person name="Bartsch S."/>
            <person name="Wittmer A."/>
            <person name="Schulz A.-K."/>
            <person name="Neumann-Schaal M."/>
            <person name="Wolf J."/>
            <person name="Gronow S."/>
            <person name="Tennert C."/>
            <person name="Haecker G."/>
            <person name="Cieplik F."/>
            <person name="Al-Ahmad A."/>
        </authorList>
    </citation>
    <scope>NUCLEOTIDE SEQUENCE [LARGE SCALE GENOMIC DNA]</scope>
    <source>
        <strain evidence="5">Wk13</strain>
    </source>
</reference>
<dbReference type="Pfam" id="PF04359">
    <property type="entry name" value="DUF493"/>
    <property type="match status" value="1"/>
</dbReference>
<dbReference type="SUPFAM" id="SSF117991">
    <property type="entry name" value="YbeD/HP0495-like"/>
    <property type="match status" value="1"/>
</dbReference>
<dbReference type="InterPro" id="IPR027471">
    <property type="entry name" value="YbeD-like_sf"/>
</dbReference>
<dbReference type="InterPro" id="IPR007454">
    <property type="entry name" value="UPF0250_YbeD-like"/>
</dbReference>
<dbReference type="EMBL" id="JBEUWX010000002">
    <property type="protein sequence ID" value="MFA9949781.1"/>
    <property type="molecule type" value="Genomic_DNA"/>
</dbReference>
<dbReference type="RefSeq" id="WP_418891887.1">
    <property type="nucleotide sequence ID" value="NZ_JBEUWX010000002.1"/>
</dbReference>
<protein>
    <recommendedName>
        <fullName evidence="2">UPF0250 protein ABCS64_05465</fullName>
    </recommendedName>
</protein>